<name>A0A0A9AC82_ARUDO</name>
<proteinExistence type="predicted"/>
<accession>A0A0A9AC82</accession>
<reference evidence="1" key="1">
    <citation type="submission" date="2014-09" db="EMBL/GenBank/DDBJ databases">
        <authorList>
            <person name="Magalhaes I.L.F."/>
            <person name="Oliveira U."/>
            <person name="Santos F.R."/>
            <person name="Vidigal T.H.D.A."/>
            <person name="Brescovit A.D."/>
            <person name="Santos A.J."/>
        </authorList>
    </citation>
    <scope>NUCLEOTIDE SEQUENCE</scope>
    <source>
        <tissue evidence="1">Shoot tissue taken approximately 20 cm above the soil surface</tissue>
    </source>
</reference>
<sequence>MQRKKSIVSRLLQILF</sequence>
<reference evidence="1" key="2">
    <citation type="journal article" date="2015" name="Data Brief">
        <title>Shoot transcriptome of the giant reed, Arundo donax.</title>
        <authorList>
            <person name="Barrero R.A."/>
            <person name="Guerrero F.D."/>
            <person name="Moolhuijzen P."/>
            <person name="Goolsby J.A."/>
            <person name="Tidwell J."/>
            <person name="Bellgard S.E."/>
            <person name="Bellgard M.I."/>
        </authorList>
    </citation>
    <scope>NUCLEOTIDE SEQUENCE</scope>
    <source>
        <tissue evidence="1">Shoot tissue taken approximately 20 cm above the soil surface</tissue>
    </source>
</reference>
<dbReference type="AlphaFoldDB" id="A0A0A9AC82"/>
<dbReference type="EMBL" id="GBRH01248636">
    <property type="protein sequence ID" value="JAD49259.1"/>
    <property type="molecule type" value="Transcribed_RNA"/>
</dbReference>
<organism evidence="1">
    <name type="scientific">Arundo donax</name>
    <name type="common">Giant reed</name>
    <name type="synonym">Donax arundinaceus</name>
    <dbReference type="NCBI Taxonomy" id="35708"/>
    <lineage>
        <taxon>Eukaryota</taxon>
        <taxon>Viridiplantae</taxon>
        <taxon>Streptophyta</taxon>
        <taxon>Embryophyta</taxon>
        <taxon>Tracheophyta</taxon>
        <taxon>Spermatophyta</taxon>
        <taxon>Magnoliopsida</taxon>
        <taxon>Liliopsida</taxon>
        <taxon>Poales</taxon>
        <taxon>Poaceae</taxon>
        <taxon>PACMAD clade</taxon>
        <taxon>Arundinoideae</taxon>
        <taxon>Arundineae</taxon>
        <taxon>Arundo</taxon>
    </lineage>
</organism>
<protein>
    <submittedName>
        <fullName evidence="1">Uncharacterized protein</fullName>
    </submittedName>
</protein>
<evidence type="ECO:0000313" key="1">
    <source>
        <dbReference type="EMBL" id="JAD49259.1"/>
    </source>
</evidence>